<dbReference type="Pfam" id="PF00441">
    <property type="entry name" value="Acyl-CoA_dh_1"/>
    <property type="match status" value="1"/>
</dbReference>
<keyword evidence="4" id="KW-0274">FAD</keyword>
<evidence type="ECO:0000259" key="6">
    <source>
        <dbReference type="Pfam" id="PF00441"/>
    </source>
</evidence>
<feature type="domain" description="Acyl-CoA dehydrogenase/oxidase N-terminal" evidence="8">
    <location>
        <begin position="6"/>
        <end position="124"/>
    </location>
</feature>
<proteinExistence type="inferred from homology"/>
<evidence type="ECO:0000259" key="7">
    <source>
        <dbReference type="Pfam" id="PF02770"/>
    </source>
</evidence>
<dbReference type="InterPro" id="IPR037069">
    <property type="entry name" value="AcylCoA_DH/ox_N_sf"/>
</dbReference>
<dbReference type="InterPro" id="IPR036250">
    <property type="entry name" value="AcylCo_DH-like_C"/>
</dbReference>
<protein>
    <submittedName>
        <fullName evidence="9">Unannotated protein</fullName>
    </submittedName>
</protein>
<dbReference type="PANTHER" id="PTHR43292:SF3">
    <property type="entry name" value="ACYL-COA DEHYDROGENASE FADE29"/>
    <property type="match status" value="1"/>
</dbReference>
<dbReference type="Pfam" id="PF02770">
    <property type="entry name" value="Acyl-CoA_dh_M"/>
    <property type="match status" value="1"/>
</dbReference>
<dbReference type="GO" id="GO:0016627">
    <property type="term" value="F:oxidoreductase activity, acting on the CH-CH group of donors"/>
    <property type="evidence" value="ECO:0007669"/>
    <property type="project" value="InterPro"/>
</dbReference>
<dbReference type="Gene3D" id="1.10.540.10">
    <property type="entry name" value="Acyl-CoA dehydrogenase/oxidase, N-terminal domain"/>
    <property type="match status" value="1"/>
</dbReference>
<evidence type="ECO:0000256" key="3">
    <source>
        <dbReference type="ARBA" id="ARBA00022630"/>
    </source>
</evidence>
<evidence type="ECO:0000313" key="12">
    <source>
        <dbReference type="EMBL" id="CAB5017195.1"/>
    </source>
</evidence>
<dbReference type="InterPro" id="IPR009100">
    <property type="entry name" value="AcylCoA_DH/oxidase_NM_dom_sf"/>
</dbReference>
<dbReference type="SUPFAM" id="SSF47203">
    <property type="entry name" value="Acyl-CoA dehydrogenase C-terminal domain-like"/>
    <property type="match status" value="1"/>
</dbReference>
<comment type="cofactor">
    <cofactor evidence="1">
        <name>FAD</name>
        <dbReference type="ChEBI" id="CHEBI:57692"/>
    </cofactor>
</comment>
<evidence type="ECO:0000256" key="2">
    <source>
        <dbReference type="ARBA" id="ARBA00009347"/>
    </source>
</evidence>
<organism evidence="9">
    <name type="scientific">freshwater metagenome</name>
    <dbReference type="NCBI Taxonomy" id="449393"/>
    <lineage>
        <taxon>unclassified sequences</taxon>
        <taxon>metagenomes</taxon>
        <taxon>ecological metagenomes</taxon>
    </lineage>
</organism>
<dbReference type="Gene3D" id="1.20.140.10">
    <property type="entry name" value="Butyryl-CoA Dehydrogenase, subunit A, domain 3"/>
    <property type="match status" value="1"/>
</dbReference>
<reference evidence="9" key="1">
    <citation type="submission" date="2020-05" db="EMBL/GenBank/DDBJ databases">
        <authorList>
            <person name="Chiriac C."/>
            <person name="Salcher M."/>
            <person name="Ghai R."/>
            <person name="Kavagutti S V."/>
        </authorList>
    </citation>
    <scope>NUCLEOTIDE SEQUENCE</scope>
</reference>
<evidence type="ECO:0000259" key="8">
    <source>
        <dbReference type="Pfam" id="PF02771"/>
    </source>
</evidence>
<dbReference type="InterPro" id="IPR009075">
    <property type="entry name" value="AcylCo_DH/oxidase_C"/>
</dbReference>
<evidence type="ECO:0000313" key="11">
    <source>
        <dbReference type="EMBL" id="CAB4933783.1"/>
    </source>
</evidence>
<dbReference type="GO" id="GO:0005886">
    <property type="term" value="C:plasma membrane"/>
    <property type="evidence" value="ECO:0007669"/>
    <property type="project" value="TreeGrafter"/>
</dbReference>
<dbReference type="EMBL" id="CAESGF010000011">
    <property type="protein sequence ID" value="CAB4364248.1"/>
    <property type="molecule type" value="Genomic_DNA"/>
</dbReference>
<evidence type="ECO:0000313" key="9">
    <source>
        <dbReference type="EMBL" id="CAB4364248.1"/>
    </source>
</evidence>
<evidence type="ECO:0000256" key="5">
    <source>
        <dbReference type="ARBA" id="ARBA00023002"/>
    </source>
</evidence>
<evidence type="ECO:0000256" key="4">
    <source>
        <dbReference type="ARBA" id="ARBA00022827"/>
    </source>
</evidence>
<dbReference type="InterPro" id="IPR052161">
    <property type="entry name" value="Mycobact_Acyl-CoA_DH"/>
</dbReference>
<dbReference type="InterPro" id="IPR046373">
    <property type="entry name" value="Acyl-CoA_Oxase/DH_mid-dom_sf"/>
</dbReference>
<dbReference type="EMBL" id="CAFBOL010000141">
    <property type="protein sequence ID" value="CAB5017195.1"/>
    <property type="molecule type" value="Genomic_DNA"/>
</dbReference>
<feature type="domain" description="Acyl-CoA dehydrogenase/oxidase C-terminal" evidence="6">
    <location>
        <begin position="235"/>
        <end position="397"/>
    </location>
</feature>
<feature type="domain" description="Acyl-CoA oxidase/dehydrogenase middle" evidence="7">
    <location>
        <begin position="128"/>
        <end position="210"/>
    </location>
</feature>
<keyword evidence="5" id="KW-0560">Oxidoreductase</keyword>
<dbReference type="GO" id="GO:0050660">
    <property type="term" value="F:flavin adenine dinucleotide binding"/>
    <property type="evidence" value="ECO:0007669"/>
    <property type="project" value="InterPro"/>
</dbReference>
<gene>
    <name evidence="10" type="ORF">UFOPK2656_00264</name>
    <name evidence="11" type="ORF">UFOPK3651_01655</name>
    <name evidence="12" type="ORF">UFOPK3931_03146</name>
    <name evidence="9" type="ORF">UFOPK4189_02012</name>
</gene>
<dbReference type="InterPro" id="IPR006091">
    <property type="entry name" value="Acyl-CoA_Oxase/DH_mid-dom"/>
</dbReference>
<comment type="similarity">
    <text evidence="2">Belongs to the acyl-CoA dehydrogenase family.</text>
</comment>
<evidence type="ECO:0000256" key="1">
    <source>
        <dbReference type="ARBA" id="ARBA00001974"/>
    </source>
</evidence>
<dbReference type="Pfam" id="PF02771">
    <property type="entry name" value="Acyl-CoA_dh_N"/>
    <property type="match status" value="1"/>
</dbReference>
<dbReference type="EMBL" id="CAFBMT010000008">
    <property type="protein sequence ID" value="CAB4933783.1"/>
    <property type="molecule type" value="Genomic_DNA"/>
</dbReference>
<name>A0A6J6A7X4_9ZZZZ</name>
<evidence type="ECO:0000313" key="10">
    <source>
        <dbReference type="EMBL" id="CAB4704507.1"/>
    </source>
</evidence>
<accession>A0A6J6A7X4</accession>
<dbReference type="PANTHER" id="PTHR43292">
    <property type="entry name" value="ACYL-COA DEHYDROGENASE"/>
    <property type="match status" value="1"/>
</dbReference>
<dbReference type="Gene3D" id="2.40.110.10">
    <property type="entry name" value="Butyryl-CoA Dehydrogenase, subunit A, domain 2"/>
    <property type="match status" value="1"/>
</dbReference>
<dbReference type="EMBL" id="CAEZYF010000001">
    <property type="protein sequence ID" value="CAB4704507.1"/>
    <property type="molecule type" value="Genomic_DNA"/>
</dbReference>
<dbReference type="SUPFAM" id="SSF56645">
    <property type="entry name" value="Acyl-CoA dehydrogenase NM domain-like"/>
    <property type="match status" value="1"/>
</dbReference>
<keyword evidence="3" id="KW-0285">Flavoprotein</keyword>
<dbReference type="FunFam" id="2.40.110.10:FF:000011">
    <property type="entry name" value="Acyl-CoA dehydrogenase FadE34"/>
    <property type="match status" value="1"/>
</dbReference>
<dbReference type="AlphaFoldDB" id="A0A6J6A7X4"/>
<dbReference type="InterPro" id="IPR013786">
    <property type="entry name" value="AcylCoA_DH/ox_N"/>
</dbReference>
<sequence length="405" mass="44702">MNSNYSEQAETFRTRVQAFLAEHLPADWKGVGALSRDEAFAFTDRWRQTLNDNGLLAVSWPTQYGGGGLTKLEQVVLVEELAKAGVPAVGPNDNFSLKMMGGLLLKWGTEEQKQYFLPRILSAEHLWCQGYSEPDAGSDLASLRTKAELDGDEWVITGQKIWQTRAKEANWIFVLARTNPDAPKHRGITFLMVPMDQPGVTVVPIRKIGGSPDFNEVFLDGARTAKGNVIGDVDNGWEIANSLLSLERGDEAATNPVLFRAEFDRMVEMARERGRLDDPVIRDAIAAAYCRVEIMRYLGYRILTGVLSTGVLGPEASISKVQWSEYHRDVTRLAIDIMGADAMVLQGRAPIRSYRCDDPGAPNTSASWVGALYNGVADTIYAGTSQVQRNILGERLLGLPREPQA</sequence>